<evidence type="ECO:0000259" key="4">
    <source>
        <dbReference type="Pfam" id="PF01301"/>
    </source>
</evidence>
<dbReference type="RefSeq" id="WP_026420716.1">
    <property type="nucleotide sequence ID" value="NZ_AUBJ02000001.1"/>
</dbReference>
<name>A0ABT1JFV2_ACTCY</name>
<dbReference type="InterPro" id="IPR001944">
    <property type="entry name" value="Glycoside_Hdrlase_35"/>
</dbReference>
<comment type="similarity">
    <text evidence="1">Belongs to the glycosyl hydrolase 35 family.</text>
</comment>
<dbReference type="Gene3D" id="3.20.20.80">
    <property type="entry name" value="Glycosidases"/>
    <property type="match status" value="1"/>
</dbReference>
<evidence type="ECO:0000259" key="6">
    <source>
        <dbReference type="Pfam" id="PF21467"/>
    </source>
</evidence>
<comment type="caution">
    <text evidence="7">The sequence shown here is derived from an EMBL/GenBank/DDBJ whole genome shotgun (WGS) entry which is preliminary data.</text>
</comment>
<feature type="domain" description="Beta-galactosidase galactose-binding" evidence="6">
    <location>
        <begin position="500"/>
        <end position="557"/>
    </location>
</feature>
<dbReference type="InterPro" id="IPR019801">
    <property type="entry name" value="Glyco_hydro_35_CS"/>
</dbReference>
<gene>
    <name evidence="7" type="ORF">G443_001640</name>
</gene>
<dbReference type="InterPro" id="IPR017853">
    <property type="entry name" value="GH"/>
</dbReference>
<evidence type="ECO:0000259" key="5">
    <source>
        <dbReference type="Pfam" id="PF21317"/>
    </source>
</evidence>
<feature type="domain" description="Beta-galactosidase 1-like first all-beta" evidence="5">
    <location>
        <begin position="369"/>
        <end position="477"/>
    </location>
</feature>
<evidence type="ECO:0000313" key="8">
    <source>
        <dbReference type="Proteomes" id="UP000791080"/>
    </source>
</evidence>
<dbReference type="PIRSF" id="PIRSF006336">
    <property type="entry name" value="B-gal"/>
    <property type="match status" value="1"/>
</dbReference>
<dbReference type="InterPro" id="IPR008979">
    <property type="entry name" value="Galactose-bd-like_sf"/>
</dbReference>
<dbReference type="Pfam" id="PF01301">
    <property type="entry name" value="Glyco_hydro_35"/>
    <property type="match status" value="1"/>
</dbReference>
<dbReference type="EMBL" id="AUBJ02000001">
    <property type="protein sequence ID" value="MCP2331370.1"/>
    <property type="molecule type" value="Genomic_DNA"/>
</dbReference>
<dbReference type="Gene3D" id="2.60.120.260">
    <property type="entry name" value="Galactose-binding domain-like"/>
    <property type="match status" value="2"/>
</dbReference>
<dbReference type="PANTHER" id="PTHR23421">
    <property type="entry name" value="BETA-GALACTOSIDASE RELATED"/>
    <property type="match status" value="1"/>
</dbReference>
<evidence type="ECO:0000313" key="7">
    <source>
        <dbReference type="EMBL" id="MCP2331370.1"/>
    </source>
</evidence>
<organism evidence="7 8">
    <name type="scientific">Actinoalloteichus caeruleus DSM 43889</name>
    <dbReference type="NCBI Taxonomy" id="1120930"/>
    <lineage>
        <taxon>Bacteria</taxon>
        <taxon>Bacillati</taxon>
        <taxon>Actinomycetota</taxon>
        <taxon>Actinomycetes</taxon>
        <taxon>Pseudonocardiales</taxon>
        <taxon>Pseudonocardiaceae</taxon>
        <taxon>Actinoalloteichus</taxon>
        <taxon>Actinoalloteichus cyanogriseus</taxon>
    </lineage>
</organism>
<keyword evidence="8" id="KW-1185">Reference proteome</keyword>
<dbReference type="Pfam" id="PF21467">
    <property type="entry name" value="BetaGal_gal-bd"/>
    <property type="match status" value="1"/>
</dbReference>
<proteinExistence type="inferred from homology"/>
<dbReference type="SUPFAM" id="SSF49785">
    <property type="entry name" value="Galactose-binding domain-like"/>
    <property type="match status" value="1"/>
</dbReference>
<reference evidence="7 8" key="1">
    <citation type="submission" date="2022-06" db="EMBL/GenBank/DDBJ databases">
        <title>Genomic Encyclopedia of Type Strains, Phase I: the one thousand microbial genomes (KMG-I) project.</title>
        <authorList>
            <person name="Kyrpides N."/>
        </authorList>
    </citation>
    <scope>NUCLEOTIDE SEQUENCE [LARGE SCALE GENOMIC DNA]</scope>
    <source>
        <strain evidence="7 8">DSM 43889</strain>
    </source>
</reference>
<feature type="domain" description="Glycoside hydrolase 35 catalytic" evidence="4">
    <location>
        <begin position="11"/>
        <end position="324"/>
    </location>
</feature>
<protein>
    <submittedName>
        <fullName evidence="7">Beta-galactosidase</fullName>
    </submittedName>
</protein>
<accession>A0ABT1JFV2</accession>
<sequence length="585" mass="63707">MPEFAIGDDDFLLDGKPTRIISGALHYFRVHPDQWEDRLRKARLMGLNTVETYVPWNLHQPTPDDLTAEDGLDLPRFLRLAGAEGLHVLLRPGPYICAEWEFGGLPAWLLAEPGVRLRSTDPTYLAAVERFLARLLPLVVPHLVTRGGPVLAVQVENEFGAYGRDQEYLERVAEFLRAGGVDVPLFTSDQPSEEMLAAGGLPGVLRTGNFGSRAAENLARLREGQPTGPLMCMEFWHGWFDRWGGPHHVREPEDAASTLDELLAAGASVNFYMFHGGTSFGFLNGANDNGRYLPTVNSYDYDAPLSESGDPTPKFAAFREVIARYAPVPDEPVPARGPRLPETAVSLDESAALLPAVDLLAEGVAADRPLTMEELGQAYGFVLYRTTLPAAVDGVLVVEDVHDRAQVFVDGAPVGVLEREHRERALALRAPAGARLDLLVENQGRVNYGEGLADRKGVLGGVFVDGTEVTGWSCHPLPLSAEQLAAAPYSPATGLPAGPGLHRGTVRIEQPADTFVSLPDWTKGVVWINGFALGRYWRRGPQRTLYVPGPVLRPGGNEIVVLELEAATSRTLMLVPEPDLGHTQE</sequence>
<evidence type="ECO:0000256" key="1">
    <source>
        <dbReference type="ARBA" id="ARBA00009809"/>
    </source>
</evidence>
<dbReference type="InterPro" id="IPR048913">
    <property type="entry name" value="BetaGal_gal-bd"/>
</dbReference>
<dbReference type="SUPFAM" id="SSF51445">
    <property type="entry name" value="(Trans)glycosidases"/>
    <property type="match status" value="1"/>
</dbReference>
<evidence type="ECO:0000256" key="2">
    <source>
        <dbReference type="ARBA" id="ARBA00022801"/>
    </source>
</evidence>
<dbReference type="Pfam" id="PF21317">
    <property type="entry name" value="BetaGal_ABD_1"/>
    <property type="match status" value="1"/>
</dbReference>
<dbReference type="PROSITE" id="PS01182">
    <property type="entry name" value="GLYCOSYL_HYDROL_F35"/>
    <property type="match status" value="1"/>
</dbReference>
<dbReference type="InterPro" id="IPR048912">
    <property type="entry name" value="BetaGal1-like_ABD1"/>
</dbReference>
<dbReference type="PRINTS" id="PR00742">
    <property type="entry name" value="GLHYDRLASE35"/>
</dbReference>
<dbReference type="Proteomes" id="UP000791080">
    <property type="component" value="Unassembled WGS sequence"/>
</dbReference>
<evidence type="ECO:0000256" key="3">
    <source>
        <dbReference type="ARBA" id="ARBA00023295"/>
    </source>
</evidence>
<dbReference type="InterPro" id="IPR031330">
    <property type="entry name" value="Gly_Hdrlase_35_cat"/>
</dbReference>
<dbReference type="InterPro" id="IPR026283">
    <property type="entry name" value="B-gal_1-like"/>
</dbReference>
<keyword evidence="2" id="KW-0378">Hydrolase</keyword>
<keyword evidence="3" id="KW-0326">Glycosidase</keyword>